<dbReference type="AlphaFoldDB" id="A0A0C9Z462"/>
<reference evidence="2 3" key="1">
    <citation type="submission" date="2014-04" db="EMBL/GenBank/DDBJ databases">
        <authorList>
            <consortium name="DOE Joint Genome Institute"/>
            <person name="Kuo A."/>
            <person name="Kohler A."/>
            <person name="Costa M.D."/>
            <person name="Nagy L.G."/>
            <person name="Floudas D."/>
            <person name="Copeland A."/>
            <person name="Barry K.W."/>
            <person name="Cichocki N."/>
            <person name="Veneault-Fourrey C."/>
            <person name="LaButti K."/>
            <person name="Lindquist E.A."/>
            <person name="Lipzen A."/>
            <person name="Lundell T."/>
            <person name="Morin E."/>
            <person name="Murat C."/>
            <person name="Sun H."/>
            <person name="Tunlid A."/>
            <person name="Henrissat B."/>
            <person name="Grigoriev I.V."/>
            <person name="Hibbett D.S."/>
            <person name="Martin F."/>
            <person name="Nordberg H.P."/>
            <person name="Cantor M.N."/>
            <person name="Hua S.X."/>
        </authorList>
    </citation>
    <scope>NUCLEOTIDE SEQUENCE [LARGE SCALE GENOMIC DNA]</scope>
    <source>
        <strain evidence="2 3">441</strain>
    </source>
</reference>
<feature type="region of interest" description="Disordered" evidence="1">
    <location>
        <begin position="154"/>
        <end position="192"/>
    </location>
</feature>
<name>A0A0C9Z462_9AGAM</name>
<organism evidence="2 3">
    <name type="scientific">Pisolithus microcarpus 441</name>
    <dbReference type="NCBI Taxonomy" id="765257"/>
    <lineage>
        <taxon>Eukaryota</taxon>
        <taxon>Fungi</taxon>
        <taxon>Dikarya</taxon>
        <taxon>Basidiomycota</taxon>
        <taxon>Agaricomycotina</taxon>
        <taxon>Agaricomycetes</taxon>
        <taxon>Agaricomycetidae</taxon>
        <taxon>Boletales</taxon>
        <taxon>Sclerodermatineae</taxon>
        <taxon>Pisolithaceae</taxon>
        <taxon>Pisolithus</taxon>
    </lineage>
</organism>
<reference evidence="3" key="2">
    <citation type="submission" date="2015-01" db="EMBL/GenBank/DDBJ databases">
        <title>Evolutionary Origins and Diversification of the Mycorrhizal Mutualists.</title>
        <authorList>
            <consortium name="DOE Joint Genome Institute"/>
            <consortium name="Mycorrhizal Genomics Consortium"/>
            <person name="Kohler A."/>
            <person name="Kuo A."/>
            <person name="Nagy L.G."/>
            <person name="Floudas D."/>
            <person name="Copeland A."/>
            <person name="Barry K.W."/>
            <person name="Cichocki N."/>
            <person name="Veneault-Fourrey C."/>
            <person name="LaButti K."/>
            <person name="Lindquist E.A."/>
            <person name="Lipzen A."/>
            <person name="Lundell T."/>
            <person name="Morin E."/>
            <person name="Murat C."/>
            <person name="Riley R."/>
            <person name="Ohm R."/>
            <person name="Sun H."/>
            <person name="Tunlid A."/>
            <person name="Henrissat B."/>
            <person name="Grigoriev I.V."/>
            <person name="Hibbett D.S."/>
            <person name="Martin F."/>
        </authorList>
    </citation>
    <scope>NUCLEOTIDE SEQUENCE [LARGE SCALE GENOMIC DNA]</scope>
    <source>
        <strain evidence="3">441</strain>
    </source>
</reference>
<dbReference type="Proteomes" id="UP000054018">
    <property type="component" value="Unassembled WGS sequence"/>
</dbReference>
<sequence length="192" mass="21494">MHHAKQPVQHTDRNKLRMERLRQIELEQQQWEQEALVMPEAWDRLLLATFESVKTEFSDLDGLSWSQYRDPLAVDPLVYDETLSTCSESTVVPGYTRLSDRPSQPYPTPSRPELASFGPGGTIRVPQHSTPYSSLCSANQFHDLYNGPSSTNFAQAHGYHHTPTSGGSRDSTASMNNVSVSPHSQPGYHEGP</sequence>
<evidence type="ECO:0000256" key="1">
    <source>
        <dbReference type="SAM" id="MobiDB-lite"/>
    </source>
</evidence>
<feature type="region of interest" description="Disordered" evidence="1">
    <location>
        <begin position="95"/>
        <end position="123"/>
    </location>
</feature>
<dbReference type="HOGENOM" id="CLU_124584_0_0_1"/>
<evidence type="ECO:0000313" key="2">
    <source>
        <dbReference type="EMBL" id="KIK17232.1"/>
    </source>
</evidence>
<dbReference type="OrthoDB" id="2757916at2759"/>
<protein>
    <submittedName>
        <fullName evidence="2">Uncharacterized protein</fullName>
    </submittedName>
</protein>
<dbReference type="EMBL" id="KN833835">
    <property type="protein sequence ID" value="KIK17232.1"/>
    <property type="molecule type" value="Genomic_DNA"/>
</dbReference>
<evidence type="ECO:0000313" key="3">
    <source>
        <dbReference type="Proteomes" id="UP000054018"/>
    </source>
</evidence>
<gene>
    <name evidence="2" type="ORF">PISMIDRAFT_233102</name>
</gene>
<proteinExistence type="predicted"/>
<keyword evidence="3" id="KW-1185">Reference proteome</keyword>
<feature type="compositionally biased region" description="Polar residues" evidence="1">
    <location>
        <begin position="162"/>
        <end position="184"/>
    </location>
</feature>
<accession>A0A0C9Z462</accession>